<dbReference type="Gene3D" id="1.10.10.10">
    <property type="entry name" value="Winged helix-like DNA-binding domain superfamily/Winged helix DNA-binding domain"/>
    <property type="match status" value="1"/>
</dbReference>
<proteinExistence type="predicted"/>
<dbReference type="GO" id="GO:0006355">
    <property type="term" value="P:regulation of DNA-templated transcription"/>
    <property type="evidence" value="ECO:0007669"/>
    <property type="project" value="InterPro"/>
</dbReference>
<dbReference type="InterPro" id="IPR036388">
    <property type="entry name" value="WH-like_DNA-bd_sf"/>
</dbReference>
<accession>A0A5A7MG78</accession>
<protein>
    <recommendedName>
        <fullName evidence="4">HTH crp-type domain-containing protein</fullName>
    </recommendedName>
</protein>
<dbReference type="EMBL" id="BKBW01000008">
    <property type="protein sequence ID" value="GEQ76878.1"/>
    <property type="molecule type" value="Genomic_DNA"/>
</dbReference>
<dbReference type="SMART" id="SM00419">
    <property type="entry name" value="HTH_CRP"/>
    <property type="match status" value="1"/>
</dbReference>
<dbReference type="SUPFAM" id="SSF51206">
    <property type="entry name" value="cAMP-binding domain-like"/>
    <property type="match status" value="1"/>
</dbReference>
<name>A0A5A7MG78_COMTE</name>
<dbReference type="GO" id="GO:0003677">
    <property type="term" value="F:DNA binding"/>
    <property type="evidence" value="ECO:0007669"/>
    <property type="project" value="UniProtKB-KW"/>
</dbReference>
<organism evidence="5 6">
    <name type="scientific">Comamonas testosteroni</name>
    <name type="common">Pseudomonas testosteroni</name>
    <dbReference type="NCBI Taxonomy" id="285"/>
    <lineage>
        <taxon>Bacteria</taxon>
        <taxon>Pseudomonadati</taxon>
        <taxon>Pseudomonadota</taxon>
        <taxon>Betaproteobacteria</taxon>
        <taxon>Burkholderiales</taxon>
        <taxon>Comamonadaceae</taxon>
        <taxon>Comamonas</taxon>
    </lineage>
</organism>
<evidence type="ECO:0000313" key="5">
    <source>
        <dbReference type="EMBL" id="GEQ76878.1"/>
    </source>
</evidence>
<gene>
    <name evidence="5" type="ORF">CTTA_3883</name>
</gene>
<dbReference type="AlphaFoldDB" id="A0A5A7MG78"/>
<keyword evidence="2" id="KW-0238">DNA-binding</keyword>
<evidence type="ECO:0000256" key="3">
    <source>
        <dbReference type="ARBA" id="ARBA00023163"/>
    </source>
</evidence>
<sequence>MSRGKARHSVAHMFTMPSMSQIASTFGQPESFAPGSWLRQRRHPLDSVLYLESGSVMLGVGQDSAMRHQLGQVDGPTWLDAAFALQERPSCLDMQAQTAGRIYIIPLARFLSSVAELAPAVQHLLKDLARAYCSQTELAVSRLAQDAEARCAQWLLNHASPGGNGNALHVTLKARKRLIAAQLGIAPETFSRVLRQLREHGLIAGRGNVIELPKPGALEVLALG</sequence>
<evidence type="ECO:0000313" key="6">
    <source>
        <dbReference type="Proteomes" id="UP000323105"/>
    </source>
</evidence>
<keyword evidence="3" id="KW-0804">Transcription</keyword>
<dbReference type="Pfam" id="PF13545">
    <property type="entry name" value="HTH_Crp_2"/>
    <property type="match status" value="1"/>
</dbReference>
<keyword evidence="1" id="KW-0805">Transcription regulation</keyword>
<feature type="domain" description="HTH crp-type" evidence="4">
    <location>
        <begin position="145"/>
        <end position="216"/>
    </location>
</feature>
<dbReference type="InterPro" id="IPR018490">
    <property type="entry name" value="cNMP-bd_dom_sf"/>
</dbReference>
<dbReference type="Proteomes" id="UP000323105">
    <property type="component" value="Unassembled WGS sequence"/>
</dbReference>
<evidence type="ECO:0000256" key="2">
    <source>
        <dbReference type="ARBA" id="ARBA00023125"/>
    </source>
</evidence>
<dbReference type="InterPro" id="IPR012318">
    <property type="entry name" value="HTH_CRP"/>
</dbReference>
<dbReference type="PROSITE" id="PS51063">
    <property type="entry name" value="HTH_CRP_2"/>
    <property type="match status" value="1"/>
</dbReference>
<evidence type="ECO:0000256" key="1">
    <source>
        <dbReference type="ARBA" id="ARBA00023015"/>
    </source>
</evidence>
<reference evidence="5 6" key="1">
    <citation type="journal article" date="2019" name="Microbiol. Resour. Announc.">
        <title>Draft Genome Sequence of Comamonas testosteroni TA441, a Bacterium That Has a Cryptic Phenol Degradation Gene Cluster.</title>
        <authorList>
            <person name="Arai H."/>
            <person name="Ishii M."/>
        </authorList>
    </citation>
    <scope>NUCLEOTIDE SEQUENCE [LARGE SCALE GENOMIC DNA]</scope>
    <source>
        <strain evidence="5 6">TA441</strain>
    </source>
</reference>
<comment type="caution">
    <text evidence="5">The sequence shown here is derived from an EMBL/GenBank/DDBJ whole genome shotgun (WGS) entry which is preliminary data.</text>
</comment>
<dbReference type="Gene3D" id="2.60.120.10">
    <property type="entry name" value="Jelly Rolls"/>
    <property type="match status" value="1"/>
</dbReference>
<dbReference type="InterPro" id="IPR036390">
    <property type="entry name" value="WH_DNA-bd_sf"/>
</dbReference>
<dbReference type="InterPro" id="IPR014710">
    <property type="entry name" value="RmlC-like_jellyroll"/>
</dbReference>
<evidence type="ECO:0000259" key="4">
    <source>
        <dbReference type="PROSITE" id="PS51063"/>
    </source>
</evidence>
<dbReference type="SUPFAM" id="SSF46785">
    <property type="entry name" value="Winged helix' DNA-binding domain"/>
    <property type="match status" value="1"/>
</dbReference>